<accession>A0A381TTV9</accession>
<dbReference type="GO" id="GO:0016491">
    <property type="term" value="F:oxidoreductase activity"/>
    <property type="evidence" value="ECO:0007669"/>
    <property type="project" value="UniProtKB-KW"/>
</dbReference>
<dbReference type="PANTHER" id="PTHR43756">
    <property type="entry name" value="CHOLINE MONOOXYGENASE, CHLOROPLASTIC"/>
    <property type="match status" value="1"/>
</dbReference>
<dbReference type="PANTHER" id="PTHR43756:SF1">
    <property type="entry name" value="3-PHENYLPROPIONATE_CINNAMIC ACID DIOXYGENASE SUBUNIT ALPHA"/>
    <property type="match status" value="1"/>
</dbReference>
<evidence type="ECO:0000256" key="5">
    <source>
        <dbReference type="ARBA" id="ARBA00023004"/>
    </source>
</evidence>
<dbReference type="PRINTS" id="PR00090">
    <property type="entry name" value="RNGDIOXGNASE"/>
</dbReference>
<protein>
    <recommendedName>
        <fullName evidence="7">Rieske domain-containing protein</fullName>
    </recommendedName>
</protein>
<evidence type="ECO:0000313" key="8">
    <source>
        <dbReference type="EMBL" id="SVA19440.1"/>
    </source>
</evidence>
<dbReference type="SUPFAM" id="SSF55961">
    <property type="entry name" value="Bet v1-like"/>
    <property type="match status" value="1"/>
</dbReference>
<dbReference type="InterPro" id="IPR036922">
    <property type="entry name" value="Rieske_2Fe-2S_sf"/>
</dbReference>
<feature type="domain" description="Rieske" evidence="7">
    <location>
        <begin position="41"/>
        <end position="156"/>
    </location>
</feature>
<dbReference type="GO" id="GO:0005506">
    <property type="term" value="F:iron ion binding"/>
    <property type="evidence" value="ECO:0007669"/>
    <property type="project" value="InterPro"/>
</dbReference>
<dbReference type="Pfam" id="PF00355">
    <property type="entry name" value="Rieske"/>
    <property type="match status" value="1"/>
</dbReference>
<dbReference type="AlphaFoldDB" id="A0A381TTV9"/>
<sequence>MNYNDDLHWESKNFSNIPLSVFSDENIYKREIEKIFIGPVWLFLGLEAEIPNSGDFITNFAGDIPIVVNRSKDGNIYAFVNRCAHRSSTVVRELRGNSKNHTCIYHRWCYNHKGELTGVPYQNGINGKGGLPDDFNKNSHCLKRLKVELYKGAIFGSFSDKVEPLLDYLGPEIIKPLDRFFSKPVEILGYMRQRIDGNWKSYFENLTDGIHAGLLHQLAVKMGLWGSTPDGGIKLDRYGRHSHYYINYLKDTKYNGEYFKNKLALNDLTFSETVDEWDDDISTDTISIFPNVMFATVSNFLMTEQIRLVNPGEFELLSIVIGYKEDSPILRKLRQHQVAWLGPAGYVALEDSEAGALIHKAIKGQDKEHSYLGYGGHGKIKSSDNVLTEIGVRGFWRYYCYLMDFDSTRDNLKYLDSF</sequence>
<proteinExistence type="inferred from homology"/>
<gene>
    <name evidence="8" type="ORF">METZ01_LOCUS72294</name>
</gene>
<keyword evidence="6" id="KW-0411">Iron-sulfur</keyword>
<evidence type="ECO:0000256" key="4">
    <source>
        <dbReference type="ARBA" id="ARBA00023002"/>
    </source>
</evidence>
<organism evidence="8">
    <name type="scientific">marine metagenome</name>
    <dbReference type="NCBI Taxonomy" id="408172"/>
    <lineage>
        <taxon>unclassified sequences</taxon>
        <taxon>metagenomes</taxon>
        <taxon>ecological metagenomes</taxon>
    </lineage>
</organism>
<keyword evidence="3" id="KW-0479">Metal-binding</keyword>
<dbReference type="PROSITE" id="PS51296">
    <property type="entry name" value="RIESKE"/>
    <property type="match status" value="1"/>
</dbReference>
<evidence type="ECO:0000256" key="3">
    <source>
        <dbReference type="ARBA" id="ARBA00022723"/>
    </source>
</evidence>
<keyword evidence="2" id="KW-0001">2Fe-2S</keyword>
<dbReference type="GO" id="GO:0051537">
    <property type="term" value="F:2 iron, 2 sulfur cluster binding"/>
    <property type="evidence" value="ECO:0007669"/>
    <property type="project" value="UniProtKB-KW"/>
</dbReference>
<dbReference type="EMBL" id="UINC01005153">
    <property type="protein sequence ID" value="SVA19440.1"/>
    <property type="molecule type" value="Genomic_DNA"/>
</dbReference>
<keyword evidence="4" id="KW-0560">Oxidoreductase</keyword>
<dbReference type="InterPro" id="IPR017941">
    <property type="entry name" value="Rieske_2Fe-2S"/>
</dbReference>
<dbReference type="InterPro" id="IPR015879">
    <property type="entry name" value="Ring_hydroxy_dOase_asu_C_dom"/>
</dbReference>
<dbReference type="Gene3D" id="2.102.10.10">
    <property type="entry name" value="Rieske [2Fe-2S] iron-sulphur domain"/>
    <property type="match status" value="1"/>
</dbReference>
<dbReference type="SUPFAM" id="SSF50022">
    <property type="entry name" value="ISP domain"/>
    <property type="match status" value="1"/>
</dbReference>
<name>A0A381TTV9_9ZZZZ</name>
<dbReference type="InterPro" id="IPR001663">
    <property type="entry name" value="Rng_hydr_dOase-A"/>
</dbReference>
<evidence type="ECO:0000256" key="6">
    <source>
        <dbReference type="ARBA" id="ARBA00023014"/>
    </source>
</evidence>
<evidence type="ECO:0000259" key="7">
    <source>
        <dbReference type="PROSITE" id="PS51296"/>
    </source>
</evidence>
<comment type="similarity">
    <text evidence="1">Belongs to the bacterial ring-hydroxylating dioxygenase alpha subunit family.</text>
</comment>
<evidence type="ECO:0000256" key="2">
    <source>
        <dbReference type="ARBA" id="ARBA00022714"/>
    </source>
</evidence>
<dbReference type="Pfam" id="PF00848">
    <property type="entry name" value="Ring_hydroxyl_A"/>
    <property type="match status" value="1"/>
</dbReference>
<evidence type="ECO:0000256" key="1">
    <source>
        <dbReference type="ARBA" id="ARBA00008751"/>
    </source>
</evidence>
<keyword evidence="5" id="KW-0408">Iron</keyword>
<reference evidence="8" key="1">
    <citation type="submission" date="2018-05" db="EMBL/GenBank/DDBJ databases">
        <authorList>
            <person name="Lanie J.A."/>
            <person name="Ng W.-L."/>
            <person name="Kazmierczak K.M."/>
            <person name="Andrzejewski T.M."/>
            <person name="Davidsen T.M."/>
            <person name="Wayne K.J."/>
            <person name="Tettelin H."/>
            <person name="Glass J.I."/>
            <person name="Rusch D."/>
            <person name="Podicherti R."/>
            <person name="Tsui H.-C.T."/>
            <person name="Winkler M.E."/>
        </authorList>
    </citation>
    <scope>NUCLEOTIDE SEQUENCE</scope>
</reference>
<dbReference type="Gene3D" id="3.90.380.10">
    <property type="entry name" value="Naphthalene 1,2-dioxygenase Alpha Subunit, Chain A, domain 1"/>
    <property type="match status" value="1"/>
</dbReference>